<evidence type="ECO:0000259" key="1">
    <source>
        <dbReference type="Pfam" id="PF00248"/>
    </source>
</evidence>
<evidence type="ECO:0000313" key="2">
    <source>
        <dbReference type="EMBL" id="MFC4874620.1"/>
    </source>
</evidence>
<dbReference type="Proteomes" id="UP001595818">
    <property type="component" value="Unassembled WGS sequence"/>
</dbReference>
<dbReference type="PANTHER" id="PTHR42686:SF1">
    <property type="entry name" value="GH17980P-RELATED"/>
    <property type="match status" value="1"/>
</dbReference>
<gene>
    <name evidence="2" type="ORF">ACFPFU_23150</name>
</gene>
<name>A0ABV9T791_9BACT</name>
<sequence>MRQLTDMMKLQPFGNTGLDFPPLVFGSSALGNLFKVYSQEVKNAILEESFKHTEPLTVFDTAGKYGAGLALEVLGNFLKSHPMPKERLVISNKLGWVRTPLKTKEPTFEPGIWKGIQHDAVQKISYEGILECFEKDNQLLGQHVPQLVSVHDPDEYLDQARTEREKNKRFGDVLGAYKALAELKSRGLVAGIGVGAKKWETIREIYDHVKLDYVMVANSLTLISHPTALLDFIHRLRMDNVGIINAAVFQSGFLVGEDYYDYRPIDYSDSQDLERLAWRKSFFGVCKQYEVDPDHACIQFALSVPGVNSVALSITDPSLIVKNLRSATEKLPQAFWDELKSKGIIQKLDFI</sequence>
<dbReference type="RefSeq" id="WP_377068644.1">
    <property type="nucleotide sequence ID" value="NZ_JBHSJJ010000020.1"/>
</dbReference>
<reference evidence="3" key="1">
    <citation type="journal article" date="2019" name="Int. J. Syst. Evol. Microbiol.">
        <title>The Global Catalogue of Microorganisms (GCM) 10K type strain sequencing project: providing services to taxonomists for standard genome sequencing and annotation.</title>
        <authorList>
            <consortium name="The Broad Institute Genomics Platform"/>
            <consortium name="The Broad Institute Genome Sequencing Center for Infectious Disease"/>
            <person name="Wu L."/>
            <person name="Ma J."/>
        </authorList>
    </citation>
    <scope>NUCLEOTIDE SEQUENCE [LARGE SCALE GENOMIC DNA]</scope>
    <source>
        <strain evidence="3">CGMCC 4.7466</strain>
    </source>
</reference>
<dbReference type="InterPro" id="IPR023210">
    <property type="entry name" value="NADP_OxRdtase_dom"/>
</dbReference>
<protein>
    <submittedName>
        <fullName evidence="2">Aldo/keto reductase</fullName>
    </submittedName>
</protein>
<dbReference type="InterPro" id="IPR020471">
    <property type="entry name" value="AKR"/>
</dbReference>
<dbReference type="Gene3D" id="3.20.20.100">
    <property type="entry name" value="NADP-dependent oxidoreductase domain"/>
    <property type="match status" value="1"/>
</dbReference>
<dbReference type="SUPFAM" id="SSF51430">
    <property type="entry name" value="NAD(P)-linked oxidoreductase"/>
    <property type="match status" value="1"/>
</dbReference>
<organism evidence="2 3">
    <name type="scientific">Negadavirga shengliensis</name>
    <dbReference type="NCBI Taxonomy" id="1389218"/>
    <lineage>
        <taxon>Bacteria</taxon>
        <taxon>Pseudomonadati</taxon>
        <taxon>Bacteroidota</taxon>
        <taxon>Cytophagia</taxon>
        <taxon>Cytophagales</taxon>
        <taxon>Cyclobacteriaceae</taxon>
        <taxon>Negadavirga</taxon>
    </lineage>
</organism>
<dbReference type="InterPro" id="IPR036812">
    <property type="entry name" value="NAD(P)_OxRdtase_dom_sf"/>
</dbReference>
<accession>A0ABV9T791</accession>
<feature type="domain" description="NADP-dependent oxidoreductase" evidence="1">
    <location>
        <begin position="22"/>
        <end position="342"/>
    </location>
</feature>
<comment type="caution">
    <text evidence="2">The sequence shown here is derived from an EMBL/GenBank/DDBJ whole genome shotgun (WGS) entry which is preliminary data.</text>
</comment>
<dbReference type="CDD" id="cd19152">
    <property type="entry name" value="AKR_AKR15A"/>
    <property type="match status" value="1"/>
</dbReference>
<keyword evidence="3" id="KW-1185">Reference proteome</keyword>
<dbReference type="EMBL" id="JBHSJJ010000020">
    <property type="protein sequence ID" value="MFC4874620.1"/>
    <property type="molecule type" value="Genomic_DNA"/>
</dbReference>
<dbReference type="Pfam" id="PF00248">
    <property type="entry name" value="Aldo_ket_red"/>
    <property type="match status" value="1"/>
</dbReference>
<proteinExistence type="predicted"/>
<evidence type="ECO:0000313" key="3">
    <source>
        <dbReference type="Proteomes" id="UP001595818"/>
    </source>
</evidence>
<dbReference type="PANTHER" id="PTHR42686">
    <property type="entry name" value="GH17980P-RELATED"/>
    <property type="match status" value="1"/>
</dbReference>